<keyword evidence="2" id="KW-0813">Transport</keyword>
<gene>
    <name evidence="4" type="ORF">JOF56_006745</name>
</gene>
<evidence type="ECO:0000256" key="2">
    <source>
        <dbReference type="ARBA" id="ARBA00022448"/>
    </source>
</evidence>
<dbReference type="PANTHER" id="PTHR30061">
    <property type="entry name" value="MALTOSE-BINDING PERIPLASMIC PROTEIN"/>
    <property type="match status" value="1"/>
</dbReference>
<keyword evidence="3" id="KW-0732">Signal</keyword>
<evidence type="ECO:0000256" key="1">
    <source>
        <dbReference type="ARBA" id="ARBA00008520"/>
    </source>
</evidence>
<sequence>MRRFWLGSAFGAIAIALLTYFVVPAGGQAGKLEKGELVILSGKDQSNGGQRQELVNQWNQLNPNNPARIEELPIGADDQYSEMVARAQAPDQAADVYNLDVTWMAEFAARDYIVALEDVDTSGFLEGPLRTCRYQDELWGLPFNTDAGLMYYQKHLKAPAKWGDIVTETRRVFSEAHDNRLVAGYTAQLDDYEGLVVNALEAVWAANGEVVDEGGDVVIDSPEARTGLRQLADGLREAVPQVIMPDARNQDETRSTAAFGEGKALYMRNWPVAYRALQRLSSDEAGQEAFFKVTTLPGPSVLGGQNLAVSKKSKKPRAAKALIEFLTGPRSQQILFERGGFAATRQVVYLDAELQRLRPYAKELLAAISDARPRPVTPHYARFSETFRTIVNETLRDGGRLPPDAMQRLEAALRGE</sequence>
<dbReference type="EMBL" id="JAGINW010000001">
    <property type="protein sequence ID" value="MBP2326360.1"/>
    <property type="molecule type" value="Genomic_DNA"/>
</dbReference>
<dbReference type="Proteomes" id="UP001519332">
    <property type="component" value="Unassembled WGS sequence"/>
</dbReference>
<evidence type="ECO:0000313" key="4">
    <source>
        <dbReference type="EMBL" id="MBP2326360.1"/>
    </source>
</evidence>
<dbReference type="Pfam" id="PF13416">
    <property type="entry name" value="SBP_bac_8"/>
    <property type="match status" value="1"/>
</dbReference>
<name>A0ABS4TQY8_9PSEU</name>
<keyword evidence="4" id="KW-0762">Sugar transport</keyword>
<protein>
    <submittedName>
        <fullName evidence="4">Multiple sugar transport system substrate-binding protein</fullName>
    </submittedName>
</protein>
<keyword evidence="5" id="KW-1185">Reference proteome</keyword>
<comment type="caution">
    <text evidence="4">The sequence shown here is derived from an EMBL/GenBank/DDBJ whole genome shotgun (WGS) entry which is preliminary data.</text>
</comment>
<comment type="similarity">
    <text evidence="1">Belongs to the bacterial solute-binding protein 1 family.</text>
</comment>
<dbReference type="InterPro" id="IPR006059">
    <property type="entry name" value="SBP"/>
</dbReference>
<dbReference type="RefSeq" id="WP_209643434.1">
    <property type="nucleotide sequence ID" value="NZ_JAGINW010000001.1"/>
</dbReference>
<reference evidence="4 5" key="1">
    <citation type="submission" date="2021-03" db="EMBL/GenBank/DDBJ databases">
        <title>Sequencing the genomes of 1000 actinobacteria strains.</title>
        <authorList>
            <person name="Klenk H.-P."/>
        </authorList>
    </citation>
    <scope>NUCLEOTIDE SEQUENCE [LARGE SCALE GENOMIC DNA]</scope>
    <source>
        <strain evidence="4 5">DSM 46670</strain>
    </source>
</reference>
<dbReference type="PANTHER" id="PTHR30061:SF50">
    <property type="entry name" value="MALTOSE_MALTODEXTRIN-BINDING PERIPLASMIC PROTEIN"/>
    <property type="match status" value="1"/>
</dbReference>
<accession>A0ABS4TQY8</accession>
<evidence type="ECO:0000313" key="5">
    <source>
        <dbReference type="Proteomes" id="UP001519332"/>
    </source>
</evidence>
<evidence type="ECO:0000256" key="3">
    <source>
        <dbReference type="ARBA" id="ARBA00022729"/>
    </source>
</evidence>
<dbReference type="SUPFAM" id="SSF53850">
    <property type="entry name" value="Periplasmic binding protein-like II"/>
    <property type="match status" value="1"/>
</dbReference>
<dbReference type="Gene3D" id="3.40.190.10">
    <property type="entry name" value="Periplasmic binding protein-like II"/>
    <property type="match status" value="2"/>
</dbReference>
<organism evidence="4 5">
    <name type="scientific">Kibdelosporangium banguiense</name>
    <dbReference type="NCBI Taxonomy" id="1365924"/>
    <lineage>
        <taxon>Bacteria</taxon>
        <taxon>Bacillati</taxon>
        <taxon>Actinomycetota</taxon>
        <taxon>Actinomycetes</taxon>
        <taxon>Pseudonocardiales</taxon>
        <taxon>Pseudonocardiaceae</taxon>
        <taxon>Kibdelosporangium</taxon>
    </lineage>
</organism>
<proteinExistence type="inferred from homology"/>